<sequence>MKHFSRKLVAILVLIIWLSSLGTKYAKADFSNVITKSLSQNGYYKFPDGLLIQWGYASNSQDSYHKQSVYLPVSFASTPYSVVVTAKSGFQDYYAGRTVDAFYNSSFTVSANQENKEPFCWMAIGRWK</sequence>
<comment type="caution">
    <text evidence="2">The sequence shown here is derived from an EMBL/GenBank/DDBJ whole genome shotgun (WGS) entry which is preliminary data.</text>
</comment>
<proteinExistence type="predicted"/>
<evidence type="ECO:0000313" key="2">
    <source>
        <dbReference type="EMBL" id="MBC5605855.1"/>
    </source>
</evidence>
<organism evidence="2 3">
    <name type="scientific">Bacteroides difficilis</name>
    <dbReference type="NCBI Taxonomy" id="2763021"/>
    <lineage>
        <taxon>Bacteria</taxon>
        <taxon>Pseudomonadati</taxon>
        <taxon>Bacteroidota</taxon>
        <taxon>Bacteroidia</taxon>
        <taxon>Bacteroidales</taxon>
        <taxon>Bacteroidaceae</taxon>
        <taxon>Bacteroides</taxon>
    </lineage>
</organism>
<dbReference type="EMBL" id="JACOOE010000007">
    <property type="protein sequence ID" value="MBC5605855.1"/>
    <property type="molecule type" value="Genomic_DNA"/>
</dbReference>
<accession>A0ABR7CDL6</accession>
<dbReference type="InterPro" id="IPR054075">
    <property type="entry name" value="Gp53-like_C"/>
</dbReference>
<dbReference type="Pfam" id="PF21882">
    <property type="entry name" value="Gp53-like_C"/>
    <property type="match status" value="1"/>
</dbReference>
<feature type="domain" description="Putative tail fiber protein gp53-like C-terminal" evidence="1">
    <location>
        <begin position="45"/>
        <end position="126"/>
    </location>
</feature>
<gene>
    <name evidence="2" type="ORF">H8S67_14425</name>
</gene>
<dbReference type="RefSeq" id="WP_186967736.1">
    <property type="nucleotide sequence ID" value="NZ_JACOOE010000007.1"/>
</dbReference>
<name>A0ABR7CDL6_9BACE</name>
<keyword evidence="3" id="KW-1185">Reference proteome</keyword>
<evidence type="ECO:0000259" key="1">
    <source>
        <dbReference type="Pfam" id="PF21882"/>
    </source>
</evidence>
<reference evidence="2 3" key="1">
    <citation type="submission" date="2020-08" db="EMBL/GenBank/DDBJ databases">
        <title>Genome public.</title>
        <authorList>
            <person name="Liu C."/>
            <person name="Sun Q."/>
        </authorList>
    </citation>
    <scope>NUCLEOTIDE SEQUENCE [LARGE SCALE GENOMIC DNA]</scope>
    <source>
        <strain evidence="2 3">M27</strain>
    </source>
</reference>
<dbReference type="Gene3D" id="2.60.40.3940">
    <property type="match status" value="1"/>
</dbReference>
<evidence type="ECO:0000313" key="3">
    <source>
        <dbReference type="Proteomes" id="UP000600600"/>
    </source>
</evidence>
<dbReference type="Proteomes" id="UP000600600">
    <property type="component" value="Unassembled WGS sequence"/>
</dbReference>
<protein>
    <recommendedName>
        <fullName evidence="1">Putative tail fiber protein gp53-like C-terminal domain-containing protein</fullName>
    </recommendedName>
</protein>